<evidence type="ECO:0000256" key="2">
    <source>
        <dbReference type="ARBA" id="ARBA00022679"/>
    </source>
</evidence>
<evidence type="ECO:0000313" key="6">
    <source>
        <dbReference type="Proteomes" id="UP001164390"/>
    </source>
</evidence>
<keyword evidence="3" id="KW-0949">S-adenosyl-L-methionine</keyword>
<dbReference type="Gene3D" id="3.40.50.150">
    <property type="entry name" value="Vaccinia Virus protein VP39"/>
    <property type="match status" value="1"/>
</dbReference>
<evidence type="ECO:0000256" key="1">
    <source>
        <dbReference type="ARBA" id="ARBA00022603"/>
    </source>
</evidence>
<dbReference type="PANTHER" id="PTHR43464">
    <property type="entry name" value="METHYLTRANSFERASE"/>
    <property type="match status" value="1"/>
</dbReference>
<keyword evidence="6" id="KW-1185">Reference proteome</keyword>
<dbReference type="CDD" id="cd02440">
    <property type="entry name" value="AdoMet_MTases"/>
    <property type="match status" value="1"/>
</dbReference>
<accession>A0AA46TEA5</accession>
<dbReference type="AlphaFoldDB" id="A0AA46TEA5"/>
<sequence length="258" mass="28390">MTETSTRGAPSASTADDYDHVAPYYDTLTAALPETNETVDFIADHAGSGRVLELGVGTGRVACPLSLRGYDVTGLDNSAGMLARLRSRSDGAKVDIALGSFTDPPVDGEFSLVYAVFNTLFCVISQNEQLRAIEQAAERLTPDGTLIVETDLPDLARSDSSGRTLNTGGVERNRVFIEAAMHDAATQRIRTQTIIVSEQGIQMFPLMMRYFWPSELDLMAKLAGLRLEARYGDWRRGPYSRDSSRQISVYRRADKPER</sequence>
<reference evidence="5" key="1">
    <citation type="submission" date="2022-01" db="EMBL/GenBank/DDBJ databases">
        <title>Nocardioidaceae gen. sp. A5X3R13.</title>
        <authorList>
            <person name="Lopez Marin M.A."/>
            <person name="Uhlik O."/>
        </authorList>
    </citation>
    <scope>NUCLEOTIDE SEQUENCE</scope>
    <source>
        <strain evidence="5">A5X3R13</strain>
    </source>
</reference>
<feature type="domain" description="Methyltransferase" evidence="4">
    <location>
        <begin position="51"/>
        <end position="144"/>
    </location>
</feature>
<dbReference type="GO" id="GO:0032259">
    <property type="term" value="P:methylation"/>
    <property type="evidence" value="ECO:0007669"/>
    <property type="project" value="UniProtKB-KW"/>
</dbReference>
<organism evidence="5 6">
    <name type="scientific">Solicola gregarius</name>
    <dbReference type="NCBI Taxonomy" id="2908642"/>
    <lineage>
        <taxon>Bacteria</taxon>
        <taxon>Bacillati</taxon>
        <taxon>Actinomycetota</taxon>
        <taxon>Actinomycetes</taxon>
        <taxon>Propionibacteriales</taxon>
        <taxon>Nocardioidaceae</taxon>
        <taxon>Solicola</taxon>
    </lineage>
</organism>
<dbReference type="Pfam" id="PF13649">
    <property type="entry name" value="Methyltransf_25"/>
    <property type="match status" value="1"/>
</dbReference>
<evidence type="ECO:0000313" key="5">
    <source>
        <dbReference type="EMBL" id="UYM03640.1"/>
    </source>
</evidence>
<name>A0AA46TEA5_9ACTN</name>
<keyword evidence="1 5" id="KW-0489">Methyltransferase</keyword>
<dbReference type="InterPro" id="IPR041698">
    <property type="entry name" value="Methyltransf_25"/>
</dbReference>
<dbReference type="SUPFAM" id="SSF53335">
    <property type="entry name" value="S-adenosyl-L-methionine-dependent methyltransferases"/>
    <property type="match status" value="1"/>
</dbReference>
<proteinExistence type="predicted"/>
<dbReference type="PANTHER" id="PTHR43464:SF19">
    <property type="entry name" value="UBIQUINONE BIOSYNTHESIS O-METHYLTRANSFERASE, MITOCHONDRIAL"/>
    <property type="match status" value="1"/>
</dbReference>
<evidence type="ECO:0000256" key="3">
    <source>
        <dbReference type="ARBA" id="ARBA00022691"/>
    </source>
</evidence>
<gene>
    <name evidence="5" type="ORF">L0C25_13885</name>
</gene>
<keyword evidence="2" id="KW-0808">Transferase</keyword>
<evidence type="ECO:0000259" key="4">
    <source>
        <dbReference type="Pfam" id="PF13649"/>
    </source>
</evidence>
<dbReference type="InterPro" id="IPR029063">
    <property type="entry name" value="SAM-dependent_MTases_sf"/>
</dbReference>
<protein>
    <submittedName>
        <fullName evidence="5">Class I SAM-dependent methyltransferase</fullName>
    </submittedName>
</protein>
<dbReference type="KEGG" id="sgrg:L0C25_13885"/>
<dbReference type="Proteomes" id="UP001164390">
    <property type="component" value="Chromosome"/>
</dbReference>
<dbReference type="RefSeq" id="WP_271632262.1">
    <property type="nucleotide sequence ID" value="NZ_CP094970.1"/>
</dbReference>
<dbReference type="GO" id="GO:0008168">
    <property type="term" value="F:methyltransferase activity"/>
    <property type="evidence" value="ECO:0007669"/>
    <property type="project" value="UniProtKB-KW"/>
</dbReference>
<dbReference type="EMBL" id="CP094970">
    <property type="protein sequence ID" value="UYM03640.1"/>
    <property type="molecule type" value="Genomic_DNA"/>
</dbReference>
<dbReference type="Gene3D" id="2.20.25.570">
    <property type="match status" value="1"/>
</dbReference>